<dbReference type="GO" id="GO:0003677">
    <property type="term" value="F:DNA binding"/>
    <property type="evidence" value="ECO:0007669"/>
    <property type="project" value="InterPro"/>
</dbReference>
<dbReference type="GO" id="GO:0000150">
    <property type="term" value="F:DNA strand exchange activity"/>
    <property type="evidence" value="ECO:0007669"/>
    <property type="project" value="InterPro"/>
</dbReference>
<accession>A0A9X8X942</accession>
<organism evidence="2 3">
    <name type="scientific">Bacillus paranthracis</name>
    <dbReference type="NCBI Taxonomy" id="2026186"/>
    <lineage>
        <taxon>Bacteria</taxon>
        <taxon>Bacillati</taxon>
        <taxon>Bacillota</taxon>
        <taxon>Bacilli</taxon>
        <taxon>Bacillales</taxon>
        <taxon>Bacillaceae</taxon>
        <taxon>Bacillus</taxon>
        <taxon>Bacillus cereus group</taxon>
    </lineage>
</organism>
<dbReference type="PROSITE" id="PS51736">
    <property type="entry name" value="RECOMBINASES_3"/>
    <property type="match status" value="1"/>
</dbReference>
<evidence type="ECO:0000313" key="3">
    <source>
        <dbReference type="Proteomes" id="UP000194435"/>
    </source>
</evidence>
<name>A0A9X8X942_9BACI</name>
<evidence type="ECO:0000259" key="1">
    <source>
        <dbReference type="PROSITE" id="PS51736"/>
    </source>
</evidence>
<dbReference type="InterPro" id="IPR036162">
    <property type="entry name" value="Resolvase-like_N_sf"/>
</dbReference>
<gene>
    <name evidence="2" type="ORF">BACERE00221_04174</name>
</gene>
<proteinExistence type="predicted"/>
<dbReference type="AlphaFoldDB" id="A0A9X8X942"/>
<comment type="caution">
    <text evidence="2">The sequence shown here is derived from an EMBL/GenBank/DDBJ whole genome shotgun (WGS) entry which is preliminary data.</text>
</comment>
<protein>
    <recommendedName>
        <fullName evidence="1">Resolvase/invertase-type recombinase catalytic domain-containing protein</fullName>
    </recommendedName>
</protein>
<dbReference type="InterPro" id="IPR006119">
    <property type="entry name" value="Resolv_N"/>
</dbReference>
<dbReference type="Gene3D" id="3.40.50.1390">
    <property type="entry name" value="Resolvase, N-terminal catalytic domain"/>
    <property type="match status" value="1"/>
</dbReference>
<dbReference type="SUPFAM" id="SSF53041">
    <property type="entry name" value="Resolvase-like"/>
    <property type="match status" value="1"/>
</dbReference>
<sequence length="78" mass="9162">MLEGIQEGDIIYVSDLTRITRSTKDLFELINNIRSKKANLISLKDTWLDLSEDNPYIQFLITVMAGVNRLERDFIRMR</sequence>
<feature type="domain" description="Resolvase/invertase-type recombinase catalytic" evidence="1">
    <location>
        <begin position="1"/>
        <end position="78"/>
    </location>
</feature>
<reference evidence="2 3" key="1">
    <citation type="submission" date="2017-04" db="EMBL/GenBank/DDBJ databases">
        <authorList>
            <person name="Criscuolo A."/>
        </authorList>
    </citation>
    <scope>NUCLEOTIDE SEQUENCE [LARGE SCALE GENOMIC DNA]</scope>
    <source>
        <strain evidence="2">16-00221</strain>
    </source>
</reference>
<dbReference type="EMBL" id="FWZC01000066">
    <property type="protein sequence ID" value="SME35907.1"/>
    <property type="molecule type" value="Genomic_DNA"/>
</dbReference>
<dbReference type="Proteomes" id="UP000194435">
    <property type="component" value="Unassembled WGS sequence"/>
</dbReference>
<evidence type="ECO:0000313" key="2">
    <source>
        <dbReference type="EMBL" id="SME35907.1"/>
    </source>
</evidence>
<dbReference type="Pfam" id="PF00239">
    <property type="entry name" value="Resolvase"/>
    <property type="match status" value="1"/>
</dbReference>